<name>A0ABT5VQ14_9BACT</name>
<dbReference type="Gene3D" id="2.60.120.260">
    <property type="entry name" value="Galactose-binding domain-like"/>
    <property type="match status" value="1"/>
</dbReference>
<dbReference type="PRINTS" id="PR00132">
    <property type="entry name" value="GLHYDRLASE2"/>
</dbReference>
<dbReference type="SUPFAM" id="SSF51445">
    <property type="entry name" value="(Trans)glycosidases"/>
    <property type="match status" value="1"/>
</dbReference>
<organism evidence="13 14">
    <name type="scientific">Paralabilibaculum antarcticum</name>
    <dbReference type="NCBI Taxonomy" id="2912572"/>
    <lineage>
        <taxon>Bacteria</taxon>
        <taxon>Pseudomonadati</taxon>
        <taxon>Bacteroidota</taxon>
        <taxon>Bacteroidia</taxon>
        <taxon>Marinilabiliales</taxon>
        <taxon>Marinifilaceae</taxon>
        <taxon>Paralabilibaculum</taxon>
    </lineage>
</organism>
<dbReference type="InterPro" id="IPR006102">
    <property type="entry name" value="Ig-like_GH2"/>
</dbReference>
<dbReference type="SMART" id="SM01038">
    <property type="entry name" value="Bgal_small_N"/>
    <property type="match status" value="1"/>
</dbReference>
<dbReference type="InterPro" id="IPR013783">
    <property type="entry name" value="Ig-like_fold"/>
</dbReference>
<keyword evidence="6 10" id="KW-0378">Hydrolase</keyword>
<dbReference type="InterPro" id="IPR006103">
    <property type="entry name" value="Glyco_hydro_2_cat"/>
</dbReference>
<evidence type="ECO:0000256" key="10">
    <source>
        <dbReference type="RuleBase" id="RU361154"/>
    </source>
</evidence>
<proteinExistence type="inferred from homology"/>
<dbReference type="InterPro" id="IPR023232">
    <property type="entry name" value="Glyco_hydro_2_AS"/>
</dbReference>
<evidence type="ECO:0000256" key="11">
    <source>
        <dbReference type="SAM" id="SignalP"/>
    </source>
</evidence>
<dbReference type="Gene3D" id="2.70.98.10">
    <property type="match status" value="1"/>
</dbReference>
<protein>
    <recommendedName>
        <fullName evidence="5 10">Beta-galactosidase</fullName>
        <ecNumber evidence="5 10">3.2.1.23</ecNumber>
    </recommendedName>
    <alternativeName>
        <fullName evidence="9 10">Lactase</fullName>
    </alternativeName>
</protein>
<dbReference type="RefSeq" id="WP_275108872.1">
    <property type="nucleotide sequence ID" value="NZ_JAKJSC010000001.1"/>
</dbReference>
<comment type="caution">
    <text evidence="13">The sequence shown here is derived from an EMBL/GenBank/DDBJ whole genome shotgun (WGS) entry which is preliminary data.</text>
</comment>
<comment type="cofactor">
    <cofactor evidence="2">
        <name>Ca(2+)</name>
        <dbReference type="ChEBI" id="CHEBI:29108"/>
    </cofactor>
</comment>
<dbReference type="Proteomes" id="UP001528920">
    <property type="component" value="Unassembled WGS sequence"/>
</dbReference>
<dbReference type="PANTHER" id="PTHR46323:SF2">
    <property type="entry name" value="BETA-GALACTOSIDASE"/>
    <property type="match status" value="1"/>
</dbReference>
<dbReference type="Pfam" id="PF16353">
    <property type="entry name" value="LacZ_4"/>
    <property type="match status" value="1"/>
</dbReference>
<gene>
    <name evidence="13" type="ORF">L3049_05875</name>
</gene>
<evidence type="ECO:0000256" key="3">
    <source>
        <dbReference type="ARBA" id="ARBA00007401"/>
    </source>
</evidence>
<dbReference type="InterPro" id="IPR036156">
    <property type="entry name" value="Beta-gal/glucu_dom_sf"/>
</dbReference>
<dbReference type="Pfam" id="PF02929">
    <property type="entry name" value="Bgal_small_N"/>
    <property type="match status" value="1"/>
</dbReference>
<dbReference type="Gene3D" id="2.60.40.10">
    <property type="entry name" value="Immunoglobulins"/>
    <property type="match status" value="2"/>
</dbReference>
<evidence type="ECO:0000256" key="8">
    <source>
        <dbReference type="ARBA" id="ARBA00023295"/>
    </source>
</evidence>
<dbReference type="InterPro" id="IPR032312">
    <property type="entry name" value="LacZ_4"/>
</dbReference>
<dbReference type="Pfam" id="PF02837">
    <property type="entry name" value="Glyco_hydro_2_N"/>
    <property type="match status" value="1"/>
</dbReference>
<dbReference type="InterPro" id="IPR006104">
    <property type="entry name" value="Glyco_hydro_2_N"/>
</dbReference>
<dbReference type="EMBL" id="JAKJSC010000001">
    <property type="protein sequence ID" value="MDE5417532.1"/>
    <property type="molecule type" value="Genomic_DNA"/>
</dbReference>
<evidence type="ECO:0000313" key="14">
    <source>
        <dbReference type="Proteomes" id="UP001528920"/>
    </source>
</evidence>
<dbReference type="InterPro" id="IPR006101">
    <property type="entry name" value="Glyco_hydro_2"/>
</dbReference>
<evidence type="ECO:0000256" key="4">
    <source>
        <dbReference type="ARBA" id="ARBA00011245"/>
    </source>
</evidence>
<keyword evidence="7" id="KW-0106">Calcium</keyword>
<comment type="similarity">
    <text evidence="3 10">Belongs to the glycosyl hydrolase 2 family.</text>
</comment>
<accession>A0ABT5VQ14</accession>
<dbReference type="PANTHER" id="PTHR46323">
    <property type="entry name" value="BETA-GALACTOSIDASE"/>
    <property type="match status" value="1"/>
</dbReference>
<sequence>MKKLFFLIMMCSLLANSQAQKPINDWENPTVYSVNKMPARATSYSFKNVKDALGGNRENSEILFLNGKWKFNYSKEVENRPVNFADRKFDSSKWDEIDVPSNWELKGYGNPVYVNSNFKVNLNPPHYPWANEVGSYITNFEWNPNWNDQQVILHFGGVTSAFYVWVNGQKVGYSEDSCLPAEFDITEFLNEGKNTLAVEVYRWTSGSFLEDQDHWRLSGIHREVMILTQPKIAINDFFVRTKFDSNLDDALLQIRPRLTSIDKVNFNDLKIEANLFDANGNKVMKQIELNANKIANEYYPQRDNVYFGLLEQNIESPRKWSAEDPYLYTLVLSLKDKNGNQIDHRSQKVGFRDVTIDGNVMLINGKKVKLYGVNRHDHDQTGGKVISRAAMEKDVQLLKQYNFNAVRTSHYPNDPYFYELCDKYGIYVMDEANLETHAVRGLLSNQPTWAGAYVDRAIRMVERDKNHASIISWSLGNESGSGPNHAAMAAWIKDYDPTRFLHYEGAQGDQNHEHYKKVFSDEWRNWENINYANPTDPAYVDVISRMYPSLEQFQNLANSPYIHRPIMPCEYAHAMGNSLGNMMEYWDLIHKYDNLMGAFIWDWIDQGILRHDENGKPYYAVGGDYGDTINAGNFCLNGIIASDRTPKPEIEECKYVYQPVTFKAVNLDQGLIRIRNRQWFSNTSDKLFKWELYQDGKKLQEGNLPMQIINPEASKEIRIPFKTPKVIPGAEYWLRVSMNSTKANLWADKGFEIAKQQFKLPIGIEKKDSRKQNFPEISEKRENGIIVLSNKNFNLKISEKDGYIQQLISNGNTLIDGAMTPNFWRPKTDNDERGWKPELQSAFWKTAVQNLKLESFDVVKNQEGSVSFTAVLKIEDKLNLKLNYTVTGDGSVKVDYSLNADKSLPKLLRVGMSTKVPVNLSKMSYYGKGPWENYSDRAEAAEVNVYKGNVADFVFEYAQPQECSNRTDVRWLQLENKNGAGLRFEGAQALSTSVWPWTAESLEQARHTNELKKENFYTVNIDLLQTGVGGCDTWSPKAEPIEKYRLYSGEYQYSFTISSEK</sequence>
<keyword evidence="8 10" id="KW-0326">Glycosidase</keyword>
<evidence type="ECO:0000313" key="13">
    <source>
        <dbReference type="EMBL" id="MDE5417532.1"/>
    </source>
</evidence>
<feature type="chain" id="PRO_5046586934" description="Beta-galactosidase" evidence="11">
    <location>
        <begin position="22"/>
        <end position="1061"/>
    </location>
</feature>
<evidence type="ECO:0000256" key="5">
    <source>
        <dbReference type="ARBA" id="ARBA00012756"/>
    </source>
</evidence>
<dbReference type="InterPro" id="IPR004199">
    <property type="entry name" value="B-gal_small/dom_5"/>
</dbReference>
<dbReference type="EC" id="3.2.1.23" evidence="5 10"/>
<keyword evidence="11" id="KW-0732">Signal</keyword>
<dbReference type="InterPro" id="IPR008979">
    <property type="entry name" value="Galactose-bd-like_sf"/>
</dbReference>
<keyword evidence="14" id="KW-1185">Reference proteome</keyword>
<evidence type="ECO:0000256" key="6">
    <source>
        <dbReference type="ARBA" id="ARBA00022801"/>
    </source>
</evidence>
<dbReference type="InterPro" id="IPR014718">
    <property type="entry name" value="GH-type_carb-bd"/>
</dbReference>
<dbReference type="InterPro" id="IPR050347">
    <property type="entry name" value="Bact_Beta-galactosidase"/>
</dbReference>
<dbReference type="Pfam" id="PF00703">
    <property type="entry name" value="Glyco_hydro_2"/>
    <property type="match status" value="1"/>
</dbReference>
<evidence type="ECO:0000259" key="12">
    <source>
        <dbReference type="SMART" id="SM01038"/>
    </source>
</evidence>
<evidence type="ECO:0000256" key="9">
    <source>
        <dbReference type="ARBA" id="ARBA00032230"/>
    </source>
</evidence>
<evidence type="ECO:0000256" key="2">
    <source>
        <dbReference type="ARBA" id="ARBA00001913"/>
    </source>
</evidence>
<dbReference type="Gene3D" id="3.20.20.80">
    <property type="entry name" value="Glycosidases"/>
    <property type="match status" value="1"/>
</dbReference>
<dbReference type="Pfam" id="PF02836">
    <property type="entry name" value="Glyco_hydro_2_C"/>
    <property type="match status" value="1"/>
</dbReference>
<dbReference type="InterPro" id="IPR023230">
    <property type="entry name" value="Glyco_hydro_2_CS"/>
</dbReference>
<evidence type="ECO:0000256" key="1">
    <source>
        <dbReference type="ARBA" id="ARBA00001412"/>
    </source>
</evidence>
<comment type="subunit">
    <text evidence="4">Monomer.</text>
</comment>
<reference evidence="13 14" key="1">
    <citation type="submission" date="2022-01" db="EMBL/GenBank/DDBJ databases">
        <title>Labilibaculum sp. nov, a marine bacterium isolated from Antarctica.</title>
        <authorList>
            <person name="Dai W."/>
        </authorList>
    </citation>
    <scope>NUCLEOTIDE SEQUENCE [LARGE SCALE GENOMIC DNA]</scope>
    <source>
        <strain evidence="13 14">DW002</strain>
    </source>
</reference>
<feature type="domain" description="Beta galactosidase small chain/" evidence="12">
    <location>
        <begin position="787"/>
        <end position="1058"/>
    </location>
</feature>
<comment type="catalytic activity">
    <reaction evidence="1 10">
        <text>Hydrolysis of terminal non-reducing beta-D-galactose residues in beta-D-galactosides.</text>
        <dbReference type="EC" id="3.2.1.23"/>
    </reaction>
</comment>
<dbReference type="PROSITE" id="PS00608">
    <property type="entry name" value="GLYCOSYL_HYDROL_F2_2"/>
    <property type="match status" value="1"/>
</dbReference>
<dbReference type="InterPro" id="IPR011013">
    <property type="entry name" value="Gal_mutarotase_sf_dom"/>
</dbReference>
<dbReference type="SUPFAM" id="SSF49785">
    <property type="entry name" value="Galactose-binding domain-like"/>
    <property type="match status" value="1"/>
</dbReference>
<dbReference type="InterPro" id="IPR017853">
    <property type="entry name" value="GH"/>
</dbReference>
<dbReference type="PROSITE" id="PS00719">
    <property type="entry name" value="GLYCOSYL_HYDROL_F2_1"/>
    <property type="match status" value="1"/>
</dbReference>
<dbReference type="SUPFAM" id="SSF49303">
    <property type="entry name" value="beta-Galactosidase/glucuronidase domain"/>
    <property type="match status" value="2"/>
</dbReference>
<dbReference type="SUPFAM" id="SSF74650">
    <property type="entry name" value="Galactose mutarotase-like"/>
    <property type="match status" value="1"/>
</dbReference>
<feature type="signal peptide" evidence="11">
    <location>
        <begin position="1"/>
        <end position="21"/>
    </location>
</feature>
<evidence type="ECO:0000256" key="7">
    <source>
        <dbReference type="ARBA" id="ARBA00022837"/>
    </source>
</evidence>